<dbReference type="OrthoDB" id="543442at2759"/>
<keyword evidence="9" id="KW-0175">Coiled coil</keyword>
<organism evidence="13 14">
    <name type="scientific">Eragrostis curvula</name>
    <name type="common">weeping love grass</name>
    <dbReference type="NCBI Taxonomy" id="38414"/>
    <lineage>
        <taxon>Eukaryota</taxon>
        <taxon>Viridiplantae</taxon>
        <taxon>Streptophyta</taxon>
        <taxon>Embryophyta</taxon>
        <taxon>Tracheophyta</taxon>
        <taxon>Spermatophyta</taxon>
        <taxon>Magnoliopsida</taxon>
        <taxon>Liliopsida</taxon>
        <taxon>Poales</taxon>
        <taxon>Poaceae</taxon>
        <taxon>PACMAD clade</taxon>
        <taxon>Chloridoideae</taxon>
        <taxon>Eragrostideae</taxon>
        <taxon>Eragrostidinae</taxon>
        <taxon>Eragrostis</taxon>
    </lineage>
</organism>
<dbReference type="PANTHER" id="PTHR27007">
    <property type="match status" value="1"/>
</dbReference>
<evidence type="ECO:0000256" key="9">
    <source>
        <dbReference type="SAM" id="Coils"/>
    </source>
</evidence>
<dbReference type="InterPro" id="IPR013320">
    <property type="entry name" value="ConA-like_dom_sf"/>
</dbReference>
<evidence type="ECO:0000256" key="1">
    <source>
        <dbReference type="ARBA" id="ARBA00004479"/>
    </source>
</evidence>
<evidence type="ECO:0000256" key="5">
    <source>
        <dbReference type="ARBA" id="ARBA00022741"/>
    </source>
</evidence>
<keyword evidence="2 11" id="KW-0812">Transmembrane</keyword>
<accession>A0A5J9TBQ0</accession>
<dbReference type="InterPro" id="IPR050528">
    <property type="entry name" value="L-type_Lectin-RKs"/>
</dbReference>
<dbReference type="SUPFAM" id="SSF49899">
    <property type="entry name" value="Concanavalin A-like lectins/glucanases"/>
    <property type="match status" value="1"/>
</dbReference>
<dbReference type="EMBL" id="RWGY01000039">
    <property type="protein sequence ID" value="TVU08735.1"/>
    <property type="molecule type" value="Genomic_DNA"/>
</dbReference>
<gene>
    <name evidence="13" type="ORF">EJB05_42147</name>
</gene>
<reference evidence="13 14" key="1">
    <citation type="journal article" date="2019" name="Sci. Rep.">
        <title>A high-quality genome of Eragrostis curvula grass provides insights into Poaceae evolution and supports new strategies to enhance forage quality.</title>
        <authorList>
            <person name="Carballo J."/>
            <person name="Santos B.A.C.M."/>
            <person name="Zappacosta D."/>
            <person name="Garbus I."/>
            <person name="Selva J.P."/>
            <person name="Gallo C.A."/>
            <person name="Diaz A."/>
            <person name="Albertini E."/>
            <person name="Caccamo M."/>
            <person name="Echenique V."/>
        </authorList>
    </citation>
    <scope>NUCLEOTIDE SEQUENCE [LARGE SCALE GENOMIC DNA]</scope>
    <source>
        <strain evidence="14">cv. Victoria</strain>
        <tissue evidence="13">Leaf</tissue>
    </source>
</reference>
<dbReference type="InterPro" id="IPR011009">
    <property type="entry name" value="Kinase-like_dom_sf"/>
</dbReference>
<feature type="transmembrane region" description="Helical" evidence="11">
    <location>
        <begin position="99"/>
        <end position="120"/>
    </location>
</feature>
<keyword evidence="6" id="KW-0067">ATP-binding</keyword>
<evidence type="ECO:0000256" key="10">
    <source>
        <dbReference type="SAM" id="MobiDB-lite"/>
    </source>
</evidence>
<keyword evidence="5" id="KW-0547">Nucleotide-binding</keyword>
<evidence type="ECO:0000256" key="7">
    <source>
        <dbReference type="ARBA" id="ARBA00022989"/>
    </source>
</evidence>
<dbReference type="Proteomes" id="UP000324897">
    <property type="component" value="Chromosome 3"/>
</dbReference>
<evidence type="ECO:0000256" key="2">
    <source>
        <dbReference type="ARBA" id="ARBA00022692"/>
    </source>
</evidence>
<dbReference type="Gene3D" id="1.10.510.10">
    <property type="entry name" value="Transferase(Phosphotransferase) domain 1"/>
    <property type="match status" value="1"/>
</dbReference>
<dbReference type="Gramene" id="TVU08735">
    <property type="protein sequence ID" value="TVU08735"/>
    <property type="gene ID" value="EJB05_42147"/>
</dbReference>
<proteinExistence type="predicted"/>
<keyword evidence="7 11" id="KW-1133">Transmembrane helix</keyword>
<dbReference type="GO" id="GO:0005524">
    <property type="term" value="F:ATP binding"/>
    <property type="evidence" value="ECO:0007669"/>
    <property type="project" value="UniProtKB-KW"/>
</dbReference>
<feature type="non-terminal residue" evidence="13">
    <location>
        <position position="1"/>
    </location>
</feature>
<dbReference type="InterPro" id="IPR008271">
    <property type="entry name" value="Ser/Thr_kinase_AS"/>
</dbReference>
<keyword evidence="3" id="KW-0732">Signal</keyword>
<evidence type="ECO:0000256" key="4">
    <source>
        <dbReference type="ARBA" id="ARBA00022734"/>
    </source>
</evidence>
<evidence type="ECO:0000313" key="13">
    <source>
        <dbReference type="EMBL" id="TVU08735.1"/>
    </source>
</evidence>
<keyword evidence="8 11" id="KW-0472">Membrane</keyword>
<keyword evidence="4" id="KW-0430">Lectin</keyword>
<feature type="domain" description="Legume lectin" evidence="12">
    <location>
        <begin position="33"/>
        <end position="72"/>
    </location>
</feature>
<keyword evidence="14" id="KW-1185">Reference proteome</keyword>
<dbReference type="Gene3D" id="2.60.120.200">
    <property type="match status" value="2"/>
</dbReference>
<feature type="region of interest" description="Disordered" evidence="10">
    <location>
        <begin position="210"/>
        <end position="233"/>
    </location>
</feature>
<dbReference type="AlphaFoldDB" id="A0A5J9TBQ0"/>
<feature type="coiled-coil region" evidence="9">
    <location>
        <begin position="121"/>
        <end position="148"/>
    </location>
</feature>
<feature type="compositionally biased region" description="Basic and acidic residues" evidence="10">
    <location>
        <begin position="210"/>
        <end position="221"/>
    </location>
</feature>
<dbReference type="GO" id="GO:0030246">
    <property type="term" value="F:carbohydrate binding"/>
    <property type="evidence" value="ECO:0007669"/>
    <property type="project" value="UniProtKB-KW"/>
</dbReference>
<dbReference type="GO" id="GO:0016020">
    <property type="term" value="C:membrane"/>
    <property type="evidence" value="ECO:0007669"/>
    <property type="project" value="UniProtKB-SubCell"/>
</dbReference>
<dbReference type="InterPro" id="IPR001220">
    <property type="entry name" value="Legume_lectin_dom"/>
</dbReference>
<evidence type="ECO:0000256" key="11">
    <source>
        <dbReference type="SAM" id="Phobius"/>
    </source>
</evidence>
<dbReference type="Pfam" id="PF00139">
    <property type="entry name" value="Lectin_legB"/>
    <property type="match status" value="1"/>
</dbReference>
<feature type="region of interest" description="Disordered" evidence="10">
    <location>
        <begin position="168"/>
        <end position="194"/>
    </location>
</feature>
<protein>
    <recommendedName>
        <fullName evidence="12">Legume lectin domain-containing protein</fullName>
    </recommendedName>
</protein>
<name>A0A5J9TBQ0_9POAL</name>
<comment type="subcellular location">
    <subcellularLocation>
        <location evidence="1">Membrane</location>
        <topology evidence="1">Single-pass type I membrane protein</topology>
    </subcellularLocation>
</comment>
<comment type="caution">
    <text evidence="13">The sequence shown here is derived from an EMBL/GenBank/DDBJ whole genome shotgun (WGS) entry which is preliminary data.</text>
</comment>
<evidence type="ECO:0000259" key="12">
    <source>
        <dbReference type="Pfam" id="PF00139"/>
    </source>
</evidence>
<dbReference type="SUPFAM" id="SSF56112">
    <property type="entry name" value="Protein kinase-like (PK-like)"/>
    <property type="match status" value="1"/>
</dbReference>
<dbReference type="GO" id="GO:0004672">
    <property type="term" value="F:protein kinase activity"/>
    <property type="evidence" value="ECO:0007669"/>
    <property type="project" value="InterPro"/>
</dbReference>
<dbReference type="PROSITE" id="PS00108">
    <property type="entry name" value="PROTEIN_KINASE_ST"/>
    <property type="match status" value="1"/>
</dbReference>
<evidence type="ECO:0000256" key="8">
    <source>
        <dbReference type="ARBA" id="ARBA00023136"/>
    </source>
</evidence>
<evidence type="ECO:0000256" key="3">
    <source>
        <dbReference type="ARBA" id="ARBA00022729"/>
    </source>
</evidence>
<evidence type="ECO:0000256" key="6">
    <source>
        <dbReference type="ARBA" id="ARBA00022840"/>
    </source>
</evidence>
<sequence>MASFTTTFNFRITPDPSNPLVGDGMAFFLGDPRSYLPEDVAVGFSAATGNAGEQHQILSWPSFSSTLEPKTAILEPSPPPRSSVDPIISKQGSKGGATLIAVVVPLLVLVACAAVGLFLWQRHKKRKLNEANDDRNDHEQDYRAELERGVAASGPMRYTYPRAGRVHRALRRGREPRPQRLRKRLPGQARRPAGEDQGVLVGVVGAGEEGVRGGGEDHKQAEASQPRAAAGVVRQQQRAPARLRAGRPGQPRQAPLLLYSSERLLTCQERYQIILGQEWEQCVVHGDIKSSNIMLDETLGCKLGDFDLARLGEHDGAGWHTTKAVLGTAGYIESSTRSLSTRGTPASAPTSTALTSSSLRLSADGLR</sequence>
<evidence type="ECO:0000313" key="14">
    <source>
        <dbReference type="Proteomes" id="UP000324897"/>
    </source>
</evidence>